<dbReference type="PROSITE" id="PS51186">
    <property type="entry name" value="GNAT"/>
    <property type="match status" value="1"/>
</dbReference>
<proteinExistence type="predicted"/>
<organism evidence="3 4">
    <name type="scientific">Shewanella japonica</name>
    <dbReference type="NCBI Taxonomy" id="93973"/>
    <lineage>
        <taxon>Bacteria</taxon>
        <taxon>Pseudomonadati</taxon>
        <taxon>Pseudomonadota</taxon>
        <taxon>Gammaproteobacteria</taxon>
        <taxon>Alteromonadales</taxon>
        <taxon>Shewanellaceae</taxon>
        <taxon>Shewanella</taxon>
    </lineage>
</organism>
<dbReference type="InterPro" id="IPR000182">
    <property type="entry name" value="GNAT_dom"/>
</dbReference>
<dbReference type="Proteomes" id="UP000191820">
    <property type="component" value="Chromosome"/>
</dbReference>
<dbReference type="PANTHER" id="PTHR13947:SF37">
    <property type="entry name" value="LD18367P"/>
    <property type="match status" value="1"/>
</dbReference>
<dbReference type="PANTHER" id="PTHR13947">
    <property type="entry name" value="GNAT FAMILY N-ACETYLTRANSFERASE"/>
    <property type="match status" value="1"/>
</dbReference>
<name>A0ABM6JKJ2_9GAMM</name>
<dbReference type="InterPro" id="IPR016181">
    <property type="entry name" value="Acyl_CoA_acyltransferase"/>
</dbReference>
<dbReference type="RefSeq" id="WP_065108238.1">
    <property type="nucleotide sequence ID" value="NZ_CP020472.1"/>
</dbReference>
<evidence type="ECO:0000256" key="1">
    <source>
        <dbReference type="ARBA" id="ARBA00022679"/>
    </source>
</evidence>
<evidence type="ECO:0000259" key="2">
    <source>
        <dbReference type="PROSITE" id="PS51186"/>
    </source>
</evidence>
<gene>
    <name evidence="3" type="ORF">SJ2017_1812</name>
</gene>
<dbReference type="CDD" id="cd04301">
    <property type="entry name" value="NAT_SF"/>
    <property type="match status" value="1"/>
</dbReference>
<accession>A0ABM6JKJ2</accession>
<dbReference type="SUPFAM" id="SSF55729">
    <property type="entry name" value="Acyl-CoA N-acyltransferases (Nat)"/>
    <property type="match status" value="1"/>
</dbReference>
<keyword evidence="1" id="KW-0808">Transferase</keyword>
<sequence>MNIEIKPITPNQDQTVADIIAKVGTEFGAIGEGFGPSDPEVSQMSRYYSLENKSQYYVATLNGQIVGCGGIAKFNDSEQTCELRKLFLLPESRGFGIGRKLTKVCLDFAQSQGYEQCYLDTLASMKAAISLYESMGFTHLDKPLTGTIHGGCDIWMLKRF</sequence>
<reference evidence="3 4" key="1">
    <citation type="submission" date="2017-03" db="EMBL/GenBank/DDBJ databases">
        <title>Genome sequencing of Shewanella japonica KCTC 22435.</title>
        <authorList>
            <person name="Kim K.M."/>
        </authorList>
    </citation>
    <scope>NUCLEOTIDE SEQUENCE [LARGE SCALE GENOMIC DNA]</scope>
    <source>
        <strain evidence="3 4">KCTC 22435</strain>
    </source>
</reference>
<dbReference type="EMBL" id="CP020472">
    <property type="protein sequence ID" value="ARD22120.1"/>
    <property type="molecule type" value="Genomic_DNA"/>
</dbReference>
<evidence type="ECO:0000313" key="3">
    <source>
        <dbReference type="EMBL" id="ARD22120.1"/>
    </source>
</evidence>
<dbReference type="Pfam" id="PF00583">
    <property type="entry name" value="Acetyltransf_1"/>
    <property type="match status" value="1"/>
</dbReference>
<protein>
    <submittedName>
        <fullName evidence="3">N-acetyltransferase</fullName>
    </submittedName>
</protein>
<keyword evidence="4" id="KW-1185">Reference proteome</keyword>
<evidence type="ECO:0000313" key="4">
    <source>
        <dbReference type="Proteomes" id="UP000191820"/>
    </source>
</evidence>
<feature type="domain" description="N-acetyltransferase" evidence="2">
    <location>
        <begin position="3"/>
        <end position="160"/>
    </location>
</feature>
<dbReference type="Gene3D" id="3.40.630.30">
    <property type="match status" value="1"/>
</dbReference>
<dbReference type="InterPro" id="IPR050769">
    <property type="entry name" value="NAT_camello-type"/>
</dbReference>